<dbReference type="PROSITE" id="PS50885">
    <property type="entry name" value="HAMP"/>
    <property type="match status" value="1"/>
</dbReference>
<feature type="transmembrane region" description="Helical" evidence="1">
    <location>
        <begin position="63"/>
        <end position="85"/>
    </location>
</feature>
<keyword evidence="3" id="KW-0808">Transferase</keyword>
<comment type="caution">
    <text evidence="3">The sequence shown here is derived from an EMBL/GenBank/DDBJ whole genome shotgun (WGS) entry which is preliminary data.</text>
</comment>
<dbReference type="EMBL" id="JYNY01000309">
    <property type="protein sequence ID" value="KJJ84649.1"/>
    <property type="molecule type" value="Genomic_DNA"/>
</dbReference>
<evidence type="ECO:0000256" key="1">
    <source>
        <dbReference type="SAM" id="Phobius"/>
    </source>
</evidence>
<sequence>MEDLKLLNKNLRIRYLLTLILSMIVPVIFVGVCLYYLMLSIWAEEMILPDIISRDLLPVIERINLQILIGLPLLFIIMIVWASILSYRMLKPLEHLEEDLKKISEGDYSVRIDINEDHDLKPVADIVNNLVTQLEEYKKMKNTAK</sequence>
<dbReference type="Proteomes" id="UP000033428">
    <property type="component" value="Unassembled WGS sequence"/>
</dbReference>
<dbReference type="SUPFAM" id="SSF158472">
    <property type="entry name" value="HAMP domain-like"/>
    <property type="match status" value="1"/>
</dbReference>
<dbReference type="GO" id="GO:0016301">
    <property type="term" value="F:kinase activity"/>
    <property type="evidence" value="ECO:0007669"/>
    <property type="project" value="UniProtKB-KW"/>
</dbReference>
<dbReference type="Gene3D" id="6.10.340.10">
    <property type="match status" value="1"/>
</dbReference>
<feature type="transmembrane region" description="Helical" evidence="1">
    <location>
        <begin position="15"/>
        <end position="43"/>
    </location>
</feature>
<keyword evidence="4" id="KW-1185">Reference proteome</keyword>
<evidence type="ECO:0000313" key="3">
    <source>
        <dbReference type="EMBL" id="KJJ84649.1"/>
    </source>
</evidence>
<feature type="domain" description="HAMP" evidence="2">
    <location>
        <begin position="87"/>
        <end position="139"/>
    </location>
</feature>
<accession>A0A0F0CRL5</accession>
<dbReference type="CDD" id="cd06225">
    <property type="entry name" value="HAMP"/>
    <property type="match status" value="1"/>
</dbReference>
<dbReference type="GO" id="GO:0016020">
    <property type="term" value="C:membrane"/>
    <property type="evidence" value="ECO:0007669"/>
    <property type="project" value="InterPro"/>
</dbReference>
<dbReference type="Pfam" id="PF00672">
    <property type="entry name" value="HAMP"/>
    <property type="match status" value="1"/>
</dbReference>
<gene>
    <name evidence="3" type="ORF">OMAG_001482</name>
</gene>
<keyword evidence="3" id="KW-0418">Kinase</keyword>
<reference evidence="3 4" key="1">
    <citation type="submission" date="2015-02" db="EMBL/GenBank/DDBJ databases">
        <title>Single-cell genomics of uncultivated deep-branching MTB reveals a conserved set of magnetosome genes.</title>
        <authorList>
            <person name="Kolinko S."/>
            <person name="Richter M."/>
            <person name="Glockner F.O."/>
            <person name="Brachmann A."/>
            <person name="Schuler D."/>
        </authorList>
    </citation>
    <scope>NUCLEOTIDE SEQUENCE [LARGE SCALE GENOMIC DNA]</scope>
    <source>
        <strain evidence="3">SKK-01</strain>
    </source>
</reference>
<evidence type="ECO:0000313" key="4">
    <source>
        <dbReference type="Proteomes" id="UP000033428"/>
    </source>
</evidence>
<keyword evidence="1" id="KW-0812">Transmembrane</keyword>
<keyword evidence="1" id="KW-0472">Membrane</keyword>
<proteinExistence type="predicted"/>
<dbReference type="InterPro" id="IPR003660">
    <property type="entry name" value="HAMP_dom"/>
</dbReference>
<dbReference type="GO" id="GO:0007165">
    <property type="term" value="P:signal transduction"/>
    <property type="evidence" value="ECO:0007669"/>
    <property type="project" value="InterPro"/>
</dbReference>
<name>A0A0F0CRL5_9BACT</name>
<dbReference type="AlphaFoldDB" id="A0A0F0CRL5"/>
<organism evidence="3 4">
    <name type="scientific">Candidatus Omnitrophus magneticus</name>
    <dbReference type="NCBI Taxonomy" id="1609969"/>
    <lineage>
        <taxon>Bacteria</taxon>
        <taxon>Pseudomonadati</taxon>
        <taxon>Candidatus Omnitrophota</taxon>
        <taxon>Candidatus Omnitrophus</taxon>
    </lineage>
</organism>
<keyword evidence="1" id="KW-1133">Transmembrane helix</keyword>
<evidence type="ECO:0000259" key="2">
    <source>
        <dbReference type="PROSITE" id="PS50885"/>
    </source>
</evidence>
<protein>
    <submittedName>
        <fullName evidence="3">Integral membrane sensor signal transduction histidine kinase</fullName>
    </submittedName>
</protein>